<dbReference type="PANTHER" id="PTHR47163">
    <property type="entry name" value="DDE_TNP_IS1595 DOMAIN-CONTAINING PROTEIN"/>
    <property type="match status" value="1"/>
</dbReference>
<evidence type="ECO:0000259" key="1">
    <source>
        <dbReference type="SMART" id="SM01126"/>
    </source>
</evidence>
<dbReference type="SMART" id="SM01126">
    <property type="entry name" value="DDE_Tnp_IS1595"/>
    <property type="match status" value="1"/>
</dbReference>
<organism evidence="2">
    <name type="scientific">uncultured Sphingomonas sp</name>
    <dbReference type="NCBI Taxonomy" id="158754"/>
    <lineage>
        <taxon>Bacteria</taxon>
        <taxon>Pseudomonadati</taxon>
        <taxon>Pseudomonadota</taxon>
        <taxon>Alphaproteobacteria</taxon>
        <taxon>Sphingomonadales</taxon>
        <taxon>Sphingomonadaceae</taxon>
        <taxon>Sphingomonas</taxon>
        <taxon>environmental samples</taxon>
    </lineage>
</organism>
<gene>
    <name evidence="2" type="ORF">AVDCRST_MAG31-503</name>
</gene>
<dbReference type="NCBIfam" id="NF033547">
    <property type="entry name" value="transpos_IS1595"/>
    <property type="match status" value="1"/>
</dbReference>
<dbReference type="AlphaFoldDB" id="A0A6J4SR60"/>
<sequence>MAEFRTLLDLTTAVPDEDAAIAHFTAIRWKGGAFCPYCAGRKIYTFADKKTHKCAAKDCGKRFSIKVGTVFEDSKVPIRKWLMAIWLLTSHKKGVASTILARDVGVTQKTAWFMLHRLRHAAVTKSFNAPLAGTVEADETFVGGKEKNKHASKRAGGTQGGKGKAVVFGMVERGGDLRMMHVPDLKARNVQGAIGRHVAPGSNVMTDEHTSFVGLQGSYNHRTVNHAKGEFVRHFVLHTNTIEGAWSLLKRQIVGIHHFVSAKHLSRYVAEAEWRYNRRKAADAARVDALIAGSDGRLKYKALIA</sequence>
<dbReference type="EMBL" id="CADCWA010000037">
    <property type="protein sequence ID" value="CAA9503056.1"/>
    <property type="molecule type" value="Genomic_DNA"/>
</dbReference>
<dbReference type="RefSeq" id="WP_294167917.1">
    <property type="nucleotide sequence ID" value="NZ_CADCWA010000037.1"/>
</dbReference>
<reference evidence="2" key="1">
    <citation type="submission" date="2020-02" db="EMBL/GenBank/DDBJ databases">
        <authorList>
            <person name="Meier V. D."/>
        </authorList>
    </citation>
    <scope>NUCLEOTIDE SEQUENCE</scope>
    <source>
        <strain evidence="2">AVDCRST_MAG31</strain>
    </source>
</reference>
<dbReference type="InterPro" id="IPR053164">
    <property type="entry name" value="IS1016-like_transposase"/>
</dbReference>
<accession>A0A6J4SR60</accession>
<evidence type="ECO:0000313" key="2">
    <source>
        <dbReference type="EMBL" id="CAA9503056.1"/>
    </source>
</evidence>
<dbReference type="InterPro" id="IPR024442">
    <property type="entry name" value="Transposase_Zn_ribbon"/>
</dbReference>
<proteinExistence type="predicted"/>
<dbReference type="InterPro" id="IPR024445">
    <property type="entry name" value="Tnp_ISXO2-like"/>
</dbReference>
<dbReference type="PANTHER" id="PTHR47163:SF2">
    <property type="entry name" value="SI:DKEY-17M8.2"/>
    <property type="match status" value="1"/>
</dbReference>
<dbReference type="Pfam" id="PF12760">
    <property type="entry name" value="Zn_ribbon_IS1595"/>
    <property type="match status" value="1"/>
</dbReference>
<name>A0A6J4SR60_9SPHN</name>
<feature type="domain" description="ISXO2-like transposase" evidence="1">
    <location>
        <begin position="130"/>
        <end position="277"/>
    </location>
</feature>
<protein>
    <recommendedName>
        <fullName evidence="1">ISXO2-like transposase domain-containing protein</fullName>
    </recommendedName>
</protein>
<dbReference type="Pfam" id="PF12762">
    <property type="entry name" value="DDE_Tnp_IS1595"/>
    <property type="match status" value="1"/>
</dbReference>